<feature type="compositionally biased region" description="Polar residues" evidence="1">
    <location>
        <begin position="30"/>
        <end position="40"/>
    </location>
</feature>
<sequence length="145" mass="16105">MFSERCGAADRQEETITGGQTWDHSARQYAGQTDLSNDQQLPIGESGPGRQTELMRQNRGRSAERYAYRSQRASGYYGGNYSGGHHGEGNRIPFQAASAVKQSYGSRGIPGIVLPMGSVDSFPNRYNDDTVRELAEWFHPGPFRK</sequence>
<evidence type="ECO:0000313" key="3">
    <source>
        <dbReference type="Proteomes" id="UP000639396"/>
    </source>
</evidence>
<evidence type="ECO:0000256" key="1">
    <source>
        <dbReference type="SAM" id="MobiDB-lite"/>
    </source>
</evidence>
<protein>
    <submittedName>
        <fullName evidence="2">Uncharacterized protein</fullName>
    </submittedName>
</protein>
<keyword evidence="3" id="KW-1185">Reference proteome</keyword>
<name>A0A927GZD0_9BACL</name>
<reference evidence="2" key="1">
    <citation type="submission" date="2020-09" db="EMBL/GenBank/DDBJ databases">
        <title>A novel bacterium of genus Paenibacillus, isolated from South China Sea.</title>
        <authorList>
            <person name="Huang H."/>
            <person name="Mo K."/>
            <person name="Hu Y."/>
        </authorList>
    </citation>
    <scope>NUCLEOTIDE SEQUENCE</scope>
    <source>
        <strain evidence="2">IB182363</strain>
    </source>
</reference>
<dbReference type="AlphaFoldDB" id="A0A927GZD0"/>
<proteinExistence type="predicted"/>
<accession>A0A927GZD0</accession>
<dbReference type="EMBL" id="JACXJA010000007">
    <property type="protein sequence ID" value="MBD2861962.1"/>
    <property type="molecule type" value="Genomic_DNA"/>
</dbReference>
<organism evidence="2 3">
    <name type="scientific">Paenibacillus oceani</name>
    <dbReference type="NCBI Taxonomy" id="2772510"/>
    <lineage>
        <taxon>Bacteria</taxon>
        <taxon>Bacillati</taxon>
        <taxon>Bacillota</taxon>
        <taxon>Bacilli</taxon>
        <taxon>Bacillales</taxon>
        <taxon>Paenibacillaceae</taxon>
        <taxon>Paenibacillus</taxon>
    </lineage>
</organism>
<dbReference type="Proteomes" id="UP000639396">
    <property type="component" value="Unassembled WGS sequence"/>
</dbReference>
<gene>
    <name evidence="2" type="ORF">IDH45_08215</name>
</gene>
<comment type="caution">
    <text evidence="2">The sequence shown here is derived from an EMBL/GenBank/DDBJ whole genome shotgun (WGS) entry which is preliminary data.</text>
</comment>
<feature type="region of interest" description="Disordered" evidence="1">
    <location>
        <begin position="1"/>
        <end position="65"/>
    </location>
</feature>
<dbReference type="RefSeq" id="WP_190926404.1">
    <property type="nucleotide sequence ID" value="NZ_JACXJA010000007.1"/>
</dbReference>
<evidence type="ECO:0000313" key="2">
    <source>
        <dbReference type="EMBL" id="MBD2861962.1"/>
    </source>
</evidence>